<protein>
    <recommendedName>
        <fullName evidence="9">Polysaccharide biosynthesis protein</fullName>
    </recommendedName>
</protein>
<feature type="transmembrane region" description="Helical" evidence="6">
    <location>
        <begin position="221"/>
        <end position="242"/>
    </location>
</feature>
<keyword evidence="4 6" id="KW-1133">Transmembrane helix</keyword>
<feature type="transmembrane region" description="Helical" evidence="6">
    <location>
        <begin position="156"/>
        <end position="176"/>
    </location>
</feature>
<comment type="caution">
    <text evidence="7">The sequence shown here is derived from an EMBL/GenBank/DDBJ whole genome shotgun (WGS) entry which is preliminary data.</text>
</comment>
<feature type="transmembrane region" description="Helical" evidence="6">
    <location>
        <begin position="424"/>
        <end position="444"/>
    </location>
</feature>
<dbReference type="InterPro" id="IPR002797">
    <property type="entry name" value="Polysacc_synth"/>
</dbReference>
<evidence type="ECO:0000256" key="2">
    <source>
        <dbReference type="ARBA" id="ARBA00022475"/>
    </source>
</evidence>
<proteinExistence type="predicted"/>
<feature type="transmembrane region" description="Helical" evidence="6">
    <location>
        <begin position="367"/>
        <end position="386"/>
    </location>
</feature>
<gene>
    <name evidence="7" type="ORF">CVS29_11855</name>
</gene>
<evidence type="ECO:0000313" key="7">
    <source>
        <dbReference type="EMBL" id="PXA64892.1"/>
    </source>
</evidence>
<sequence length="484" mass="51358">MVKLVRRTDVRKTSVDGLSKKWGFALMGTLSQGLVRFLYNILLGRVLGPVALGTVNSAMSVALLLSLLWPTSAGQAATRYVAQKRGQGNMDQAQAVANYLGRRMLGSAILLAMATVGVCLTVLHTELGTALSAGFLLLGYAAWSFTRGVQYGAGQIAHAATWDVFSSIASIIMLVLVLGFQWHAILLIPLALSYGVYGIVCWPKKGAAELDKPFVKEMNKFVLYGVLGTVSSTGLLQLSMIAAKIVGTPHDAGLYAAALSLATPATMMARTLSQVLFPTLAEAGGREDDSSLRRQTDLVTRGLVVTMIPVFGALALASPLLLRVLYGEKFADAGQLLPVLLIAVMFTTLPVGGVNRLNAKGIAGARFVSVVAAMGLLLSVLLWLLLAPSMGLMAIAVGYLTTTVCTSVLPIAKSWALDKQKWAGLFLRMAAGVGIVTVGLAYTWVTNPDLWVGLAIAVIFVGLWIWISHGDIQKLRSSRATAKV</sequence>
<keyword evidence="3 6" id="KW-0812">Transmembrane</keyword>
<dbReference type="EMBL" id="QHLZ01000007">
    <property type="protein sequence ID" value="PXA64892.1"/>
    <property type="molecule type" value="Genomic_DNA"/>
</dbReference>
<evidence type="ECO:0000256" key="6">
    <source>
        <dbReference type="SAM" id="Phobius"/>
    </source>
</evidence>
<feature type="transmembrane region" description="Helical" evidence="6">
    <location>
        <begin position="182"/>
        <end position="200"/>
    </location>
</feature>
<evidence type="ECO:0000256" key="1">
    <source>
        <dbReference type="ARBA" id="ARBA00004651"/>
    </source>
</evidence>
<dbReference type="InterPro" id="IPR050833">
    <property type="entry name" value="Poly_Biosynth_Transport"/>
</dbReference>
<evidence type="ECO:0000313" key="8">
    <source>
        <dbReference type="Proteomes" id="UP000246303"/>
    </source>
</evidence>
<feature type="transmembrane region" description="Helical" evidence="6">
    <location>
        <begin position="21"/>
        <end position="39"/>
    </location>
</feature>
<feature type="transmembrane region" description="Helical" evidence="6">
    <location>
        <begin position="129"/>
        <end position="149"/>
    </location>
</feature>
<feature type="transmembrane region" description="Helical" evidence="6">
    <location>
        <begin position="298"/>
        <end position="316"/>
    </location>
</feature>
<feature type="transmembrane region" description="Helical" evidence="6">
    <location>
        <begin position="392"/>
        <end position="412"/>
    </location>
</feature>
<keyword evidence="8" id="KW-1185">Reference proteome</keyword>
<dbReference type="PANTHER" id="PTHR30250:SF11">
    <property type="entry name" value="O-ANTIGEN TRANSPORTER-RELATED"/>
    <property type="match status" value="1"/>
</dbReference>
<dbReference type="OrthoDB" id="3826649at2"/>
<dbReference type="PANTHER" id="PTHR30250">
    <property type="entry name" value="PST FAMILY PREDICTED COLANIC ACID TRANSPORTER"/>
    <property type="match status" value="1"/>
</dbReference>
<accession>A0A2V3DPI8</accession>
<keyword evidence="5 6" id="KW-0472">Membrane</keyword>
<evidence type="ECO:0000256" key="4">
    <source>
        <dbReference type="ARBA" id="ARBA00022989"/>
    </source>
</evidence>
<dbReference type="AlphaFoldDB" id="A0A2V3DPI8"/>
<evidence type="ECO:0000256" key="5">
    <source>
        <dbReference type="ARBA" id="ARBA00023136"/>
    </source>
</evidence>
<feature type="transmembrane region" description="Helical" evidence="6">
    <location>
        <begin position="254"/>
        <end position="277"/>
    </location>
</feature>
<evidence type="ECO:0008006" key="9">
    <source>
        <dbReference type="Google" id="ProtNLM"/>
    </source>
</evidence>
<keyword evidence="2" id="KW-1003">Cell membrane</keyword>
<feature type="transmembrane region" description="Helical" evidence="6">
    <location>
        <begin position="336"/>
        <end position="355"/>
    </location>
</feature>
<reference evidence="7 8" key="1">
    <citation type="submission" date="2018-05" db="EMBL/GenBank/DDBJ databases">
        <title>Genetic diversity of glacier-inhabiting Cryobacterium bacteria in China and description of Cryobacterium mengkeensis sp. nov. and Arthrobacter glacialis sp. nov.</title>
        <authorList>
            <person name="Liu Q."/>
            <person name="Xin Y.-H."/>
        </authorList>
    </citation>
    <scope>NUCLEOTIDE SEQUENCE [LARGE SCALE GENOMIC DNA]</scope>
    <source>
        <strain evidence="7 8">GP3</strain>
    </source>
</reference>
<dbReference type="GO" id="GO:0005886">
    <property type="term" value="C:plasma membrane"/>
    <property type="evidence" value="ECO:0007669"/>
    <property type="project" value="UniProtKB-SubCell"/>
</dbReference>
<comment type="subcellular location">
    <subcellularLocation>
        <location evidence="1">Cell membrane</location>
        <topology evidence="1">Multi-pass membrane protein</topology>
    </subcellularLocation>
</comment>
<organism evidence="7 8">
    <name type="scientific">Arthrobacter psychrochitiniphilus</name>
    <dbReference type="NCBI Taxonomy" id="291045"/>
    <lineage>
        <taxon>Bacteria</taxon>
        <taxon>Bacillati</taxon>
        <taxon>Actinomycetota</taxon>
        <taxon>Actinomycetes</taxon>
        <taxon>Micrococcales</taxon>
        <taxon>Micrococcaceae</taxon>
        <taxon>Arthrobacter</taxon>
    </lineage>
</organism>
<evidence type="ECO:0000256" key="3">
    <source>
        <dbReference type="ARBA" id="ARBA00022692"/>
    </source>
</evidence>
<feature type="transmembrane region" description="Helical" evidence="6">
    <location>
        <begin position="450"/>
        <end position="467"/>
    </location>
</feature>
<dbReference type="Proteomes" id="UP000246303">
    <property type="component" value="Unassembled WGS sequence"/>
</dbReference>
<dbReference type="Pfam" id="PF01943">
    <property type="entry name" value="Polysacc_synt"/>
    <property type="match status" value="1"/>
</dbReference>
<name>A0A2V3DPI8_9MICC</name>
<feature type="transmembrane region" description="Helical" evidence="6">
    <location>
        <begin position="103"/>
        <end position="123"/>
    </location>
</feature>